<protein>
    <submittedName>
        <fullName evidence="1">Uncharacterized protein</fullName>
    </submittedName>
</protein>
<dbReference type="AlphaFoldDB" id="A0AAN6RXR6"/>
<accession>A0AAN6RXR6</accession>
<reference evidence="2" key="1">
    <citation type="journal article" date="2023" name="Mol. Phylogenet. Evol.">
        <title>Genome-scale phylogeny and comparative genomics of the fungal order Sordariales.</title>
        <authorList>
            <person name="Hensen N."/>
            <person name="Bonometti L."/>
            <person name="Westerberg I."/>
            <person name="Brannstrom I.O."/>
            <person name="Guillou S."/>
            <person name="Cros-Aarteil S."/>
            <person name="Calhoun S."/>
            <person name="Haridas S."/>
            <person name="Kuo A."/>
            <person name="Mondo S."/>
            <person name="Pangilinan J."/>
            <person name="Riley R."/>
            <person name="LaButti K."/>
            <person name="Andreopoulos B."/>
            <person name="Lipzen A."/>
            <person name="Chen C."/>
            <person name="Yan M."/>
            <person name="Daum C."/>
            <person name="Ng V."/>
            <person name="Clum A."/>
            <person name="Steindorff A."/>
            <person name="Ohm R.A."/>
            <person name="Martin F."/>
            <person name="Silar P."/>
            <person name="Natvig D.O."/>
            <person name="Lalanne C."/>
            <person name="Gautier V."/>
            <person name="Ament-Velasquez S.L."/>
            <person name="Kruys A."/>
            <person name="Hutchinson M.I."/>
            <person name="Powell A.J."/>
            <person name="Barry K."/>
            <person name="Miller A.N."/>
            <person name="Grigoriev I.V."/>
            <person name="Debuchy R."/>
            <person name="Gladieux P."/>
            <person name="Hiltunen Thoren M."/>
            <person name="Johannesson H."/>
        </authorList>
    </citation>
    <scope>NUCLEOTIDE SEQUENCE [LARGE SCALE GENOMIC DNA]</scope>
    <source>
        <strain evidence="2">CBS 340.73</strain>
    </source>
</reference>
<proteinExistence type="predicted"/>
<comment type="caution">
    <text evidence="1">The sequence shown here is derived from an EMBL/GenBank/DDBJ whole genome shotgun (WGS) entry which is preliminary data.</text>
</comment>
<evidence type="ECO:0000313" key="2">
    <source>
        <dbReference type="Proteomes" id="UP001303473"/>
    </source>
</evidence>
<organism evidence="1 2">
    <name type="scientific">Diplogelasinospora grovesii</name>
    <dbReference type="NCBI Taxonomy" id="303347"/>
    <lineage>
        <taxon>Eukaryota</taxon>
        <taxon>Fungi</taxon>
        <taxon>Dikarya</taxon>
        <taxon>Ascomycota</taxon>
        <taxon>Pezizomycotina</taxon>
        <taxon>Sordariomycetes</taxon>
        <taxon>Sordariomycetidae</taxon>
        <taxon>Sordariales</taxon>
        <taxon>Diplogelasinosporaceae</taxon>
        <taxon>Diplogelasinospora</taxon>
    </lineage>
</organism>
<name>A0AAN6RXR6_9PEZI</name>
<dbReference type="EMBL" id="MU854075">
    <property type="protein sequence ID" value="KAK3933767.1"/>
    <property type="molecule type" value="Genomic_DNA"/>
</dbReference>
<sequence>MPSGLNRYGRLGLLTFKMNEAYRNSSPFRIWKALHNRSSMFAKQLQEGRVVYGQCRPADPCNHAESTSFNGPSPDLLAILVCGVLVTPSRSRRDRGRGKRIIDQCGPVERLNHARRFVEITPRWRRMVETTIYVDLRCMSAAASSQFRLLDSNGTGVMEPRYFGSGKGWYICRSLNQLGSETQVGRYKNALLSSSRTPPPQSCLVVLCAIVGVDALTTLSTTQSIARSAATIARNTRNRGINHSPTLSRNRFAALNNLATPCLACRLFNHIVI</sequence>
<evidence type="ECO:0000313" key="1">
    <source>
        <dbReference type="EMBL" id="KAK3933767.1"/>
    </source>
</evidence>
<keyword evidence="2" id="KW-1185">Reference proteome</keyword>
<gene>
    <name evidence="1" type="ORF">QBC46DRAFT_103035</name>
</gene>
<dbReference type="Proteomes" id="UP001303473">
    <property type="component" value="Unassembled WGS sequence"/>
</dbReference>